<protein>
    <submittedName>
        <fullName evidence="1">Endothelin-converting enzyme 1</fullName>
    </submittedName>
</protein>
<gene>
    <name evidence="1" type="ORF">PoB_005664900</name>
</gene>
<sequence length="54" mass="6593">MIGYPDYILDHIKLDKKYENLKMNKSDYFGNNLAFTRYSFRRTFGKLRKKPLNE</sequence>
<dbReference type="AlphaFoldDB" id="A0AAV4CG41"/>
<comment type="caution">
    <text evidence="1">The sequence shown here is derived from an EMBL/GenBank/DDBJ whole genome shotgun (WGS) entry which is preliminary data.</text>
</comment>
<reference evidence="1 2" key="1">
    <citation type="journal article" date="2021" name="Elife">
        <title>Chloroplast acquisition without the gene transfer in kleptoplastic sea slugs, Plakobranchus ocellatus.</title>
        <authorList>
            <person name="Maeda T."/>
            <person name="Takahashi S."/>
            <person name="Yoshida T."/>
            <person name="Shimamura S."/>
            <person name="Takaki Y."/>
            <person name="Nagai Y."/>
            <person name="Toyoda A."/>
            <person name="Suzuki Y."/>
            <person name="Arimoto A."/>
            <person name="Ishii H."/>
            <person name="Satoh N."/>
            <person name="Nishiyama T."/>
            <person name="Hasebe M."/>
            <person name="Maruyama T."/>
            <person name="Minagawa J."/>
            <person name="Obokata J."/>
            <person name="Shigenobu S."/>
        </authorList>
    </citation>
    <scope>NUCLEOTIDE SEQUENCE [LARGE SCALE GENOMIC DNA]</scope>
</reference>
<evidence type="ECO:0000313" key="2">
    <source>
        <dbReference type="Proteomes" id="UP000735302"/>
    </source>
</evidence>
<accession>A0AAV4CG41</accession>
<evidence type="ECO:0000313" key="1">
    <source>
        <dbReference type="EMBL" id="GFO30144.1"/>
    </source>
</evidence>
<dbReference type="Proteomes" id="UP000735302">
    <property type="component" value="Unassembled WGS sequence"/>
</dbReference>
<dbReference type="SUPFAM" id="SSF55486">
    <property type="entry name" value="Metalloproteases ('zincins'), catalytic domain"/>
    <property type="match status" value="1"/>
</dbReference>
<name>A0AAV4CG41_9GAST</name>
<proteinExistence type="predicted"/>
<keyword evidence="2" id="KW-1185">Reference proteome</keyword>
<organism evidence="1 2">
    <name type="scientific">Plakobranchus ocellatus</name>
    <dbReference type="NCBI Taxonomy" id="259542"/>
    <lineage>
        <taxon>Eukaryota</taxon>
        <taxon>Metazoa</taxon>
        <taxon>Spiralia</taxon>
        <taxon>Lophotrochozoa</taxon>
        <taxon>Mollusca</taxon>
        <taxon>Gastropoda</taxon>
        <taxon>Heterobranchia</taxon>
        <taxon>Euthyneura</taxon>
        <taxon>Panpulmonata</taxon>
        <taxon>Sacoglossa</taxon>
        <taxon>Placobranchoidea</taxon>
        <taxon>Plakobranchidae</taxon>
        <taxon>Plakobranchus</taxon>
    </lineage>
</organism>
<dbReference type="EMBL" id="BLXT01006228">
    <property type="protein sequence ID" value="GFO30144.1"/>
    <property type="molecule type" value="Genomic_DNA"/>
</dbReference>